<name>A0A1Q9EKQ0_SYMMI</name>
<feature type="region of interest" description="Disordered" evidence="4">
    <location>
        <begin position="30"/>
        <end position="124"/>
    </location>
</feature>
<feature type="compositionally biased region" description="Basic and acidic residues" evidence="4">
    <location>
        <begin position="146"/>
        <end position="156"/>
    </location>
</feature>
<evidence type="ECO:0000256" key="1">
    <source>
        <dbReference type="ARBA" id="ARBA00008140"/>
    </source>
</evidence>
<keyword evidence="2" id="KW-0645">Protease</keyword>
<keyword evidence="3" id="KW-0378">Hydrolase</keyword>
<dbReference type="InterPro" id="IPR003034">
    <property type="entry name" value="SAP_dom"/>
</dbReference>
<dbReference type="GO" id="GO:0101005">
    <property type="term" value="F:deubiquitinase activity"/>
    <property type="evidence" value="ECO:0007669"/>
    <property type="project" value="TreeGrafter"/>
</dbReference>
<dbReference type="PROSITE" id="PS50800">
    <property type="entry name" value="SAP"/>
    <property type="match status" value="1"/>
</dbReference>
<evidence type="ECO:0000256" key="3">
    <source>
        <dbReference type="ARBA" id="ARBA00022801"/>
    </source>
</evidence>
<feature type="compositionally biased region" description="Basic and acidic residues" evidence="4">
    <location>
        <begin position="34"/>
        <end position="45"/>
    </location>
</feature>
<proteinExistence type="inferred from homology"/>
<protein>
    <submittedName>
        <fullName evidence="7">Desumoylating isopeptidase 2</fullName>
    </submittedName>
</protein>
<dbReference type="PANTHER" id="PTHR12378">
    <property type="entry name" value="DESUMOYLATING ISOPEPTIDASE"/>
    <property type="match status" value="1"/>
</dbReference>
<dbReference type="Proteomes" id="UP000186817">
    <property type="component" value="Unassembled WGS sequence"/>
</dbReference>
<dbReference type="InterPro" id="IPR036361">
    <property type="entry name" value="SAP_dom_sf"/>
</dbReference>
<evidence type="ECO:0000259" key="6">
    <source>
        <dbReference type="PROSITE" id="PS51858"/>
    </source>
</evidence>
<feature type="region of interest" description="Disordered" evidence="4">
    <location>
        <begin position="146"/>
        <end position="238"/>
    </location>
</feature>
<dbReference type="Pfam" id="PF02037">
    <property type="entry name" value="SAP"/>
    <property type="match status" value="1"/>
</dbReference>
<dbReference type="SUPFAM" id="SSF68906">
    <property type="entry name" value="SAP domain"/>
    <property type="match status" value="1"/>
</dbReference>
<organism evidence="7 8">
    <name type="scientific">Symbiodinium microadriaticum</name>
    <name type="common">Dinoflagellate</name>
    <name type="synonym">Zooxanthella microadriatica</name>
    <dbReference type="NCBI Taxonomy" id="2951"/>
    <lineage>
        <taxon>Eukaryota</taxon>
        <taxon>Sar</taxon>
        <taxon>Alveolata</taxon>
        <taxon>Dinophyceae</taxon>
        <taxon>Suessiales</taxon>
        <taxon>Symbiodiniaceae</taxon>
        <taxon>Symbiodinium</taxon>
    </lineage>
</organism>
<feature type="domain" description="SAP" evidence="5">
    <location>
        <begin position="116"/>
        <end position="150"/>
    </location>
</feature>
<dbReference type="GO" id="GO:0006508">
    <property type="term" value="P:proteolysis"/>
    <property type="evidence" value="ECO:0007669"/>
    <property type="project" value="UniProtKB-KW"/>
</dbReference>
<keyword evidence="8" id="KW-1185">Reference proteome</keyword>
<evidence type="ECO:0000313" key="7">
    <source>
        <dbReference type="EMBL" id="OLQ08016.1"/>
    </source>
</evidence>
<dbReference type="GO" id="GO:0016579">
    <property type="term" value="P:protein deubiquitination"/>
    <property type="evidence" value="ECO:0007669"/>
    <property type="project" value="TreeGrafter"/>
</dbReference>
<dbReference type="InterPro" id="IPR008580">
    <property type="entry name" value="PPPDE_dom"/>
</dbReference>
<dbReference type="Gene3D" id="3.90.1720.30">
    <property type="entry name" value="PPPDE domains"/>
    <property type="match status" value="1"/>
</dbReference>
<dbReference type="Pfam" id="PF05903">
    <property type="entry name" value="Peptidase_C97"/>
    <property type="match status" value="1"/>
</dbReference>
<evidence type="ECO:0000256" key="2">
    <source>
        <dbReference type="ARBA" id="ARBA00022670"/>
    </source>
</evidence>
<comment type="similarity">
    <text evidence="1">Belongs to the DeSI family.</text>
</comment>
<dbReference type="InterPro" id="IPR042266">
    <property type="entry name" value="PPPDE_sf"/>
</dbReference>
<feature type="compositionally biased region" description="Basic and acidic residues" evidence="4">
    <location>
        <begin position="165"/>
        <end position="190"/>
    </location>
</feature>
<evidence type="ECO:0000313" key="8">
    <source>
        <dbReference type="Proteomes" id="UP000186817"/>
    </source>
</evidence>
<dbReference type="SMART" id="SM01179">
    <property type="entry name" value="DUF862"/>
    <property type="match status" value="1"/>
</dbReference>
<sequence length="658" mass="72938">MASCHSAFCVSALEKMGVQKDPVKRAALLAAKAKAKEEANDKTQEAEDGEKDPKRRKLSPENGEKGDETKDEVLRLAKAKETAKTDEESKEAVVDTKQDAATEAKEETKEEAKEDLEKFTVPQLKDKLRAAGLMVSGNKADLIKRLQAAKEAEANKSTEPPPEQEGEKKEEKPDAPTAEAGKEEEKKDEAQDMQVDQEGEKKEEKGEEAAAGEADKEGDKKEEAESKEKEAQEEEDNVDYLKELDEEIEQADNDVFEIEDVTDIGTGEPLFFNFGFEDWALLSLRFELHLLAHAFLHDCGDPERSGIYPDHLLFYYNRYYKKGLNPKNYGVEGVEVEAEAERRESQVFKNKKKDKEEGDEDKAIVAALDFPDRAHAWLGKVWEKELDENELRDSEVFSTLDAKKAAFLFSLLLPLLTALDMGNCAAKETVIAHNEVVLNIYDVNAGTLQTYDAEDVEKNGRVYHCIGNGFFHVGCQVGEGTEWAYAFCEQGSGIFKSSPKENPMKKRSRISVGISSFTSEEEIKSKIESLMGQYRGDQYDLLHRNCCNFAESLCRVLEIPEDESQNDVINLTGAAAAEVETEEGAGDYPAFISKALTSDTGGFDNATLEKVLNNSKSGFVGQKFRNAGCTGKPTTTADAQSILQQAGILNAAGMWCNK</sequence>
<dbReference type="SMART" id="SM00513">
    <property type="entry name" value="SAP"/>
    <property type="match status" value="1"/>
</dbReference>
<feature type="compositionally biased region" description="Basic and acidic residues" evidence="4">
    <location>
        <begin position="198"/>
        <end position="230"/>
    </location>
</feature>
<gene>
    <name evidence="7" type="primary">desi2</name>
    <name evidence="7" type="ORF">AK812_SmicGene8522</name>
</gene>
<dbReference type="OrthoDB" id="412286at2759"/>
<dbReference type="AlphaFoldDB" id="A0A1Q9EKQ0"/>
<dbReference type="Gene3D" id="1.10.720.30">
    <property type="entry name" value="SAP domain"/>
    <property type="match status" value="1"/>
</dbReference>
<evidence type="ECO:0000259" key="5">
    <source>
        <dbReference type="PROSITE" id="PS50800"/>
    </source>
</evidence>
<accession>A0A1Q9EKQ0</accession>
<dbReference type="EMBL" id="LSRX01000126">
    <property type="protein sequence ID" value="OLQ08016.1"/>
    <property type="molecule type" value="Genomic_DNA"/>
</dbReference>
<dbReference type="PROSITE" id="PS51858">
    <property type="entry name" value="PPPDE"/>
    <property type="match status" value="1"/>
</dbReference>
<dbReference type="PANTHER" id="PTHR12378:SF80">
    <property type="entry name" value="IP06716P-RELATED"/>
    <property type="match status" value="1"/>
</dbReference>
<feature type="domain" description="PPPDE" evidence="6">
    <location>
        <begin position="434"/>
        <end position="601"/>
    </location>
</feature>
<evidence type="ECO:0000256" key="4">
    <source>
        <dbReference type="SAM" id="MobiDB-lite"/>
    </source>
</evidence>
<feature type="compositionally biased region" description="Basic and acidic residues" evidence="4">
    <location>
        <begin position="58"/>
        <end position="124"/>
    </location>
</feature>
<comment type="caution">
    <text evidence="7">The sequence shown here is derived from an EMBL/GenBank/DDBJ whole genome shotgun (WGS) entry which is preliminary data.</text>
</comment>
<reference evidence="7 8" key="1">
    <citation type="submission" date="2016-02" db="EMBL/GenBank/DDBJ databases">
        <title>Genome analysis of coral dinoflagellate symbionts highlights evolutionary adaptations to a symbiotic lifestyle.</title>
        <authorList>
            <person name="Aranda M."/>
            <person name="Li Y."/>
            <person name="Liew Y.J."/>
            <person name="Baumgarten S."/>
            <person name="Simakov O."/>
            <person name="Wilson M."/>
            <person name="Piel J."/>
            <person name="Ashoor H."/>
            <person name="Bougouffa S."/>
            <person name="Bajic V.B."/>
            <person name="Ryu T."/>
            <person name="Ravasi T."/>
            <person name="Bayer T."/>
            <person name="Micklem G."/>
            <person name="Kim H."/>
            <person name="Bhak J."/>
            <person name="Lajeunesse T.C."/>
            <person name="Voolstra C.R."/>
        </authorList>
    </citation>
    <scope>NUCLEOTIDE SEQUENCE [LARGE SCALE GENOMIC DNA]</scope>
    <source>
        <strain evidence="7 8">CCMP2467</strain>
    </source>
</reference>